<evidence type="ECO:0000256" key="7">
    <source>
        <dbReference type="HAMAP-Rule" id="MF_00661"/>
    </source>
</evidence>
<dbReference type="GO" id="GO:0005829">
    <property type="term" value="C:cytosol"/>
    <property type="evidence" value="ECO:0007669"/>
    <property type="project" value="TreeGrafter"/>
</dbReference>
<feature type="domain" description="Helicase C-terminal" evidence="11">
    <location>
        <begin position="242"/>
        <end position="389"/>
    </location>
</feature>
<accession>A0A1F6TWY7</accession>
<dbReference type="InterPro" id="IPR014001">
    <property type="entry name" value="Helicase_ATP-bd"/>
</dbReference>
<evidence type="ECO:0000256" key="9">
    <source>
        <dbReference type="SAM" id="MobiDB-lite"/>
    </source>
</evidence>
<dbReference type="PROSITE" id="PS00039">
    <property type="entry name" value="DEAD_ATP_HELICASE"/>
    <property type="match status" value="1"/>
</dbReference>
<evidence type="ECO:0000259" key="12">
    <source>
        <dbReference type="PROSITE" id="PS51195"/>
    </source>
</evidence>
<dbReference type="GO" id="GO:0016887">
    <property type="term" value="F:ATP hydrolysis activity"/>
    <property type="evidence" value="ECO:0007669"/>
    <property type="project" value="RHEA"/>
</dbReference>
<dbReference type="SUPFAM" id="SSF52540">
    <property type="entry name" value="P-loop containing nucleoside triphosphate hydrolases"/>
    <property type="match status" value="1"/>
</dbReference>
<feature type="short sequence motif" description="Q motif" evidence="8">
    <location>
        <begin position="9"/>
        <end position="37"/>
    </location>
</feature>
<evidence type="ECO:0000259" key="11">
    <source>
        <dbReference type="PROSITE" id="PS51194"/>
    </source>
</evidence>
<keyword evidence="6 7" id="KW-0694">RNA-binding</keyword>
<dbReference type="PANTHER" id="PTHR47959:SF10">
    <property type="entry name" value="ATP-DEPENDENT RNA HELICASE RHLB"/>
    <property type="match status" value="1"/>
</dbReference>
<dbReference type="Pfam" id="PF00270">
    <property type="entry name" value="DEAD"/>
    <property type="match status" value="1"/>
</dbReference>
<dbReference type="Pfam" id="PF00271">
    <property type="entry name" value="Helicase_C"/>
    <property type="match status" value="1"/>
</dbReference>
<keyword evidence="2 7" id="KW-0547">Nucleotide-binding</keyword>
<evidence type="ECO:0000256" key="2">
    <source>
        <dbReference type="ARBA" id="ARBA00022741"/>
    </source>
</evidence>
<feature type="compositionally biased region" description="Pro residues" evidence="9">
    <location>
        <begin position="470"/>
        <end position="479"/>
    </location>
</feature>
<dbReference type="PANTHER" id="PTHR47959">
    <property type="entry name" value="ATP-DEPENDENT RNA HELICASE RHLE-RELATED"/>
    <property type="match status" value="1"/>
</dbReference>
<comment type="catalytic activity">
    <reaction evidence="7">
        <text>ATP + H2O = ADP + phosphate + H(+)</text>
        <dbReference type="Rhea" id="RHEA:13065"/>
        <dbReference type="ChEBI" id="CHEBI:15377"/>
        <dbReference type="ChEBI" id="CHEBI:15378"/>
        <dbReference type="ChEBI" id="CHEBI:30616"/>
        <dbReference type="ChEBI" id="CHEBI:43474"/>
        <dbReference type="ChEBI" id="CHEBI:456216"/>
        <dbReference type="EC" id="3.6.4.13"/>
    </reaction>
</comment>
<dbReference type="Proteomes" id="UP000179037">
    <property type="component" value="Unassembled WGS sequence"/>
</dbReference>
<feature type="domain" description="Helicase ATP-binding" evidence="10">
    <location>
        <begin position="40"/>
        <end position="218"/>
    </location>
</feature>
<name>A0A1F6TWY7_9PROT</name>
<keyword evidence="5 7" id="KW-0067">ATP-binding</keyword>
<feature type="region of interest" description="Disordered" evidence="9">
    <location>
        <begin position="390"/>
        <end position="502"/>
    </location>
</feature>
<dbReference type="InterPro" id="IPR011545">
    <property type="entry name" value="DEAD/DEAH_box_helicase_dom"/>
</dbReference>
<dbReference type="CDD" id="cd18787">
    <property type="entry name" value="SF2_C_DEAD"/>
    <property type="match status" value="1"/>
</dbReference>
<feature type="compositionally biased region" description="Basic and acidic residues" evidence="9">
    <location>
        <begin position="395"/>
        <end position="466"/>
    </location>
</feature>
<dbReference type="EC" id="3.6.4.13" evidence="7"/>
<evidence type="ECO:0000313" key="13">
    <source>
        <dbReference type="EMBL" id="OGI49625.1"/>
    </source>
</evidence>
<dbReference type="AlphaFoldDB" id="A0A1F6TWY7"/>
<dbReference type="InterPro" id="IPR023554">
    <property type="entry name" value="RNA_helicase_ATP-dep_RhlB"/>
</dbReference>
<dbReference type="Gene3D" id="3.40.50.300">
    <property type="entry name" value="P-loop containing nucleotide triphosphate hydrolases"/>
    <property type="match status" value="2"/>
</dbReference>
<dbReference type="PROSITE" id="PS51192">
    <property type="entry name" value="HELICASE_ATP_BIND_1"/>
    <property type="match status" value="1"/>
</dbReference>
<evidence type="ECO:0000313" key="14">
    <source>
        <dbReference type="Proteomes" id="UP000179037"/>
    </source>
</evidence>
<dbReference type="InterPro" id="IPR014014">
    <property type="entry name" value="RNA_helicase_DEAD_Q_motif"/>
</dbReference>
<dbReference type="CDD" id="cd00268">
    <property type="entry name" value="DEADc"/>
    <property type="match status" value="1"/>
</dbReference>
<dbReference type="InterPro" id="IPR027417">
    <property type="entry name" value="P-loop_NTPase"/>
</dbReference>
<dbReference type="PROSITE" id="PS51194">
    <property type="entry name" value="HELICASE_CTER"/>
    <property type="match status" value="1"/>
</dbReference>
<dbReference type="SMART" id="SM00487">
    <property type="entry name" value="DEXDc"/>
    <property type="match status" value="1"/>
</dbReference>
<dbReference type="PROSITE" id="PS51195">
    <property type="entry name" value="Q_MOTIF"/>
    <property type="match status" value="1"/>
</dbReference>
<feature type="domain" description="DEAD-box RNA helicase Q" evidence="12">
    <location>
        <begin position="9"/>
        <end position="37"/>
    </location>
</feature>
<dbReference type="InterPro" id="IPR000629">
    <property type="entry name" value="RNA-helicase_DEAD-box_CS"/>
</dbReference>
<evidence type="ECO:0000256" key="1">
    <source>
        <dbReference type="ARBA" id="ARBA00022490"/>
    </source>
</evidence>
<gene>
    <name evidence="7" type="primary">rhlB</name>
    <name evidence="13" type="ORF">A3A87_01795</name>
</gene>
<keyword evidence="4 7" id="KW-0347">Helicase</keyword>
<dbReference type="GO" id="GO:0003724">
    <property type="term" value="F:RNA helicase activity"/>
    <property type="evidence" value="ECO:0007669"/>
    <property type="project" value="UniProtKB-UniRule"/>
</dbReference>
<dbReference type="GO" id="GO:0006401">
    <property type="term" value="P:RNA catabolic process"/>
    <property type="evidence" value="ECO:0007669"/>
    <property type="project" value="UniProtKB-UniRule"/>
</dbReference>
<proteinExistence type="inferred from homology"/>
<keyword evidence="3 7" id="KW-0378">Hydrolase</keyword>
<dbReference type="GO" id="GO:0005524">
    <property type="term" value="F:ATP binding"/>
    <property type="evidence" value="ECO:0007669"/>
    <property type="project" value="UniProtKB-UniRule"/>
</dbReference>
<evidence type="ECO:0000259" key="10">
    <source>
        <dbReference type="PROSITE" id="PS51192"/>
    </source>
</evidence>
<comment type="similarity">
    <text evidence="7">Belongs to the DEAD box helicase family. RhlB subfamily.</text>
</comment>
<dbReference type="SMART" id="SM00490">
    <property type="entry name" value="HELICc"/>
    <property type="match status" value="1"/>
</dbReference>
<evidence type="ECO:0000256" key="4">
    <source>
        <dbReference type="ARBA" id="ARBA00022806"/>
    </source>
</evidence>
<reference evidence="13 14" key="1">
    <citation type="journal article" date="2016" name="Nat. Commun.">
        <title>Thousands of microbial genomes shed light on interconnected biogeochemical processes in an aquifer system.</title>
        <authorList>
            <person name="Anantharaman K."/>
            <person name="Brown C.T."/>
            <person name="Hug L.A."/>
            <person name="Sharon I."/>
            <person name="Castelle C.J."/>
            <person name="Probst A.J."/>
            <person name="Thomas B.C."/>
            <person name="Singh A."/>
            <person name="Wilkins M.J."/>
            <person name="Karaoz U."/>
            <person name="Brodie E.L."/>
            <person name="Williams K.H."/>
            <person name="Hubbard S.S."/>
            <person name="Banfield J.F."/>
        </authorList>
    </citation>
    <scope>NUCLEOTIDE SEQUENCE [LARGE SCALE GENOMIC DNA]</scope>
</reference>
<sequence length="502" mass="56047">MSDHHLTDKSFAGLNLPESLLRAVHEAGFEYCTPIQAEALPLALAGQDVAGQAQTGTGKTAAFLLAAFNYLLTHLPEDRRPTQPRAIMLAPTRELAVQIHKDAVALGAHTGFRLGLVFGGTGYDTQRRMLEEGVDVLIGTPGRIIDYFKQHVFDLEAVQVMVLDEADRMFDLGFIKDIRFLLRRMPPPGARLSMLFSATLSYRVTELAYEHMNNPQFVRIEPDKRTADKVTQALYHTAIEEKIPLLVHLLRQKDPTRSLVFTNTRDAAETIAAWLKGNGLNAEVLSGDVPQTQRLRILQDFMEGRLPVLVATDVAARGLHIPDVSHVFNFDLPQNAEDYVHRIGRTARAGASGDAVSFACERYVFSLPEIEEYIGHKLPTHPVMPEMLPILQPPARREYRPRPGAERGRGGRPDRHGGRGREARHGERGRRPERERHHEHEARRPEPEPREARPPEAEARPARPPETRPSTPPPTPAKPVPSSERPIKPPVRRPGGDKPIIG</sequence>
<keyword evidence="1 7" id="KW-0963">Cytoplasm</keyword>
<protein>
    <recommendedName>
        <fullName evidence="7">ATP-dependent RNA helicase RhlB</fullName>
        <ecNumber evidence="7">3.6.4.13</ecNumber>
    </recommendedName>
</protein>
<evidence type="ECO:0000256" key="6">
    <source>
        <dbReference type="ARBA" id="ARBA00022884"/>
    </source>
</evidence>
<dbReference type="HAMAP" id="MF_00661">
    <property type="entry name" value="DEAD_helicase_RhlB"/>
    <property type="match status" value="1"/>
</dbReference>
<dbReference type="EMBL" id="MFTC01000093">
    <property type="protein sequence ID" value="OGI49625.1"/>
    <property type="molecule type" value="Genomic_DNA"/>
</dbReference>
<comment type="subcellular location">
    <subcellularLocation>
        <location evidence="7">Cytoplasm</location>
    </subcellularLocation>
</comment>
<evidence type="ECO:0000256" key="3">
    <source>
        <dbReference type="ARBA" id="ARBA00022801"/>
    </source>
</evidence>
<evidence type="ECO:0000256" key="8">
    <source>
        <dbReference type="PROSITE-ProRule" id="PRU00552"/>
    </source>
</evidence>
<dbReference type="NCBIfam" id="NF003419">
    <property type="entry name" value="PRK04837.1"/>
    <property type="match status" value="1"/>
</dbReference>
<organism evidence="13 14">
    <name type="scientific">Candidatus Muproteobacteria bacterium RIFCSPLOWO2_01_FULL_60_18</name>
    <dbReference type="NCBI Taxonomy" id="1817768"/>
    <lineage>
        <taxon>Bacteria</taxon>
        <taxon>Pseudomonadati</taxon>
        <taxon>Pseudomonadota</taxon>
        <taxon>Candidatus Muproteobacteria</taxon>
    </lineage>
</organism>
<evidence type="ECO:0000256" key="5">
    <source>
        <dbReference type="ARBA" id="ARBA00022840"/>
    </source>
</evidence>
<comment type="caution">
    <text evidence="13">The sequence shown here is derived from an EMBL/GenBank/DDBJ whole genome shotgun (WGS) entry which is preliminary data.</text>
</comment>
<dbReference type="STRING" id="1817768.A3A87_01795"/>
<dbReference type="InterPro" id="IPR044742">
    <property type="entry name" value="DEAD/DEAH_RhlB"/>
</dbReference>
<dbReference type="InterPro" id="IPR001650">
    <property type="entry name" value="Helicase_C-like"/>
</dbReference>
<dbReference type="GO" id="GO:0003723">
    <property type="term" value="F:RNA binding"/>
    <property type="evidence" value="ECO:0007669"/>
    <property type="project" value="UniProtKB-UniRule"/>
</dbReference>
<dbReference type="InterPro" id="IPR050079">
    <property type="entry name" value="DEAD_box_RNA_helicase"/>
</dbReference>
<comment type="function">
    <text evidence="7">DEAD-box RNA helicase involved in RNA degradation. Has RNA-dependent ATPase activity and unwinds double-stranded RNA.</text>
</comment>